<dbReference type="SMART" id="SM00072">
    <property type="entry name" value="GuKc"/>
    <property type="match status" value="1"/>
</dbReference>
<evidence type="ECO:0000256" key="4">
    <source>
        <dbReference type="ARBA" id="ARBA00022679"/>
    </source>
</evidence>
<gene>
    <name evidence="9" type="primary">gmk</name>
    <name evidence="11" type="ORF">EVA92_04765</name>
</gene>
<evidence type="ECO:0000256" key="1">
    <source>
        <dbReference type="ARBA" id="ARBA00005790"/>
    </source>
</evidence>
<dbReference type="PANTHER" id="PTHR23117">
    <property type="entry name" value="GUANYLATE KINASE-RELATED"/>
    <property type="match status" value="1"/>
</dbReference>
<dbReference type="InterPro" id="IPR008145">
    <property type="entry name" value="GK/Ca_channel_bsu"/>
</dbReference>
<dbReference type="SUPFAM" id="SSF52540">
    <property type="entry name" value="P-loop containing nucleoside triphosphate hydrolases"/>
    <property type="match status" value="1"/>
</dbReference>
<reference evidence="11 12" key="1">
    <citation type="submission" date="2019-02" db="EMBL/GenBank/DDBJ databases">
        <title>Prokaryotic population dynamics and viral predation in marine succession experiment using metagenomics: the confinement effect.</title>
        <authorList>
            <person name="Haro-Moreno J.M."/>
            <person name="Rodriguez-Valera F."/>
            <person name="Lopez-Perez M."/>
        </authorList>
    </citation>
    <scope>NUCLEOTIDE SEQUENCE [LARGE SCALE GENOMIC DNA]</scope>
    <source>
        <strain evidence="11">MED-G159</strain>
    </source>
</reference>
<dbReference type="Gene3D" id="3.30.63.10">
    <property type="entry name" value="Guanylate Kinase phosphate binding domain"/>
    <property type="match status" value="1"/>
</dbReference>
<dbReference type="FunFam" id="3.30.63.10:FF:000002">
    <property type="entry name" value="Guanylate kinase 1"/>
    <property type="match status" value="1"/>
</dbReference>
<dbReference type="GO" id="GO:0004385">
    <property type="term" value="F:GMP kinase activity"/>
    <property type="evidence" value="ECO:0007669"/>
    <property type="project" value="UniProtKB-UniRule"/>
</dbReference>
<dbReference type="PROSITE" id="PS50052">
    <property type="entry name" value="GUANYLATE_KINASE_2"/>
    <property type="match status" value="1"/>
</dbReference>
<dbReference type="EC" id="2.7.4.8" evidence="2 9"/>
<dbReference type="Pfam" id="PF00625">
    <property type="entry name" value="Guanylate_kin"/>
    <property type="match status" value="1"/>
</dbReference>
<comment type="function">
    <text evidence="9">Essential for recycling GMP and indirectly, cGMP.</text>
</comment>
<dbReference type="PANTHER" id="PTHR23117:SF13">
    <property type="entry name" value="GUANYLATE KINASE"/>
    <property type="match status" value="1"/>
</dbReference>
<dbReference type="Proteomes" id="UP000315825">
    <property type="component" value="Unassembled WGS sequence"/>
</dbReference>
<name>A0A520MWM9_9GAMM</name>
<dbReference type="PROSITE" id="PS00856">
    <property type="entry name" value="GUANYLATE_KINASE_1"/>
    <property type="match status" value="1"/>
</dbReference>
<comment type="caution">
    <text evidence="11">The sequence shown here is derived from an EMBL/GenBank/DDBJ whole genome shotgun (WGS) entry which is preliminary data.</text>
</comment>
<dbReference type="InterPro" id="IPR027417">
    <property type="entry name" value="P-loop_NTPase"/>
</dbReference>
<dbReference type="Gene3D" id="3.40.50.300">
    <property type="entry name" value="P-loop containing nucleotide triphosphate hydrolases"/>
    <property type="match status" value="1"/>
</dbReference>
<dbReference type="GO" id="GO:0005829">
    <property type="term" value="C:cytosol"/>
    <property type="evidence" value="ECO:0007669"/>
    <property type="project" value="TreeGrafter"/>
</dbReference>
<keyword evidence="9" id="KW-0963">Cytoplasm</keyword>
<dbReference type="EMBL" id="SHBE01000013">
    <property type="protein sequence ID" value="RZO25621.1"/>
    <property type="molecule type" value="Genomic_DNA"/>
</dbReference>
<evidence type="ECO:0000256" key="6">
    <source>
        <dbReference type="ARBA" id="ARBA00022777"/>
    </source>
</evidence>
<dbReference type="AlphaFoldDB" id="A0A520MWM9"/>
<dbReference type="HAMAP" id="MF_00328">
    <property type="entry name" value="Guanylate_kinase"/>
    <property type="match status" value="1"/>
</dbReference>
<comment type="similarity">
    <text evidence="1 9">Belongs to the guanylate kinase family.</text>
</comment>
<dbReference type="NCBIfam" id="TIGR03263">
    <property type="entry name" value="guanyl_kin"/>
    <property type="match status" value="1"/>
</dbReference>
<comment type="subcellular location">
    <subcellularLocation>
        <location evidence="9">Cytoplasm</location>
    </subcellularLocation>
</comment>
<evidence type="ECO:0000256" key="2">
    <source>
        <dbReference type="ARBA" id="ARBA00012961"/>
    </source>
</evidence>
<dbReference type="GO" id="GO:0005524">
    <property type="term" value="F:ATP binding"/>
    <property type="evidence" value="ECO:0007669"/>
    <property type="project" value="UniProtKB-UniRule"/>
</dbReference>
<sequence>MKKLRSMHRTLSDTERNLIILTAPSGAGKTSLIKNVLKYSKENNKKVFLSVSHTTRQPRKGEQHGIDYIFIGESEFRENVNDNSYIEYATVHGNLYGTPKTLIDDKILAGYKVLLEIDWQGALEVLDKYKKATSIFISPPSIKELEERLIKRGLDSEEVIKKRIEAAAFEIEKSSKFQHQITNISLDKATKNLLNIIFRENNG</sequence>
<accession>A0A520MWM9</accession>
<evidence type="ECO:0000313" key="11">
    <source>
        <dbReference type="EMBL" id="RZO25621.1"/>
    </source>
</evidence>
<evidence type="ECO:0000313" key="12">
    <source>
        <dbReference type="Proteomes" id="UP000315825"/>
    </source>
</evidence>
<keyword evidence="4 9" id="KW-0808">Transferase</keyword>
<keyword evidence="7 9" id="KW-0067">ATP-binding</keyword>
<organism evidence="11 12">
    <name type="scientific">SAR86 cluster bacterium</name>
    <dbReference type="NCBI Taxonomy" id="2030880"/>
    <lineage>
        <taxon>Bacteria</taxon>
        <taxon>Pseudomonadati</taxon>
        <taxon>Pseudomonadota</taxon>
        <taxon>Gammaproteobacteria</taxon>
        <taxon>SAR86 cluster</taxon>
    </lineage>
</organism>
<dbReference type="InterPro" id="IPR020590">
    <property type="entry name" value="Guanylate_kinase_CS"/>
</dbReference>
<evidence type="ECO:0000256" key="3">
    <source>
        <dbReference type="ARBA" id="ARBA00016296"/>
    </source>
</evidence>
<evidence type="ECO:0000256" key="8">
    <source>
        <dbReference type="ARBA" id="ARBA00030128"/>
    </source>
</evidence>
<evidence type="ECO:0000256" key="5">
    <source>
        <dbReference type="ARBA" id="ARBA00022741"/>
    </source>
</evidence>
<protein>
    <recommendedName>
        <fullName evidence="3 9">Guanylate kinase</fullName>
        <ecNumber evidence="2 9">2.7.4.8</ecNumber>
    </recommendedName>
    <alternativeName>
        <fullName evidence="8 9">GMP kinase</fullName>
    </alternativeName>
</protein>
<dbReference type="InterPro" id="IPR017665">
    <property type="entry name" value="Guanylate_kinase"/>
</dbReference>
<evidence type="ECO:0000256" key="7">
    <source>
        <dbReference type="ARBA" id="ARBA00022840"/>
    </source>
</evidence>
<feature type="domain" description="Guanylate kinase-like" evidence="10">
    <location>
        <begin position="16"/>
        <end position="198"/>
    </location>
</feature>
<evidence type="ECO:0000259" key="10">
    <source>
        <dbReference type="PROSITE" id="PS50052"/>
    </source>
</evidence>
<dbReference type="CDD" id="cd00071">
    <property type="entry name" value="GMPK"/>
    <property type="match status" value="1"/>
</dbReference>
<evidence type="ECO:0000256" key="9">
    <source>
        <dbReference type="HAMAP-Rule" id="MF_00328"/>
    </source>
</evidence>
<keyword evidence="5 9" id="KW-0547">Nucleotide-binding</keyword>
<dbReference type="InterPro" id="IPR008144">
    <property type="entry name" value="Guanylate_kin-like_dom"/>
</dbReference>
<keyword evidence="6 9" id="KW-0418">Kinase</keyword>
<feature type="binding site" evidence="9">
    <location>
        <begin position="23"/>
        <end position="30"/>
    </location>
    <ligand>
        <name>ATP</name>
        <dbReference type="ChEBI" id="CHEBI:30616"/>
    </ligand>
</feature>
<comment type="catalytic activity">
    <reaction evidence="9">
        <text>GMP + ATP = GDP + ADP</text>
        <dbReference type="Rhea" id="RHEA:20780"/>
        <dbReference type="ChEBI" id="CHEBI:30616"/>
        <dbReference type="ChEBI" id="CHEBI:58115"/>
        <dbReference type="ChEBI" id="CHEBI:58189"/>
        <dbReference type="ChEBI" id="CHEBI:456216"/>
        <dbReference type="EC" id="2.7.4.8"/>
    </reaction>
</comment>
<proteinExistence type="inferred from homology"/>